<protein>
    <recommendedName>
        <fullName evidence="5">Pimeloyl-[acyl-carrier protein] methyl ester esterase</fullName>
        <ecNumber evidence="5">3.1.1.85</ecNumber>
    </recommendedName>
    <alternativeName>
        <fullName evidence="5">Biotin synthesis protein BioH</fullName>
    </alternativeName>
    <alternativeName>
        <fullName evidence="5">Carboxylesterase BioH</fullName>
    </alternativeName>
</protein>
<feature type="domain" description="AB hydrolase-1" evidence="6">
    <location>
        <begin position="12"/>
        <end position="239"/>
    </location>
</feature>
<keyword evidence="3 5" id="KW-0093">Biotin biosynthesis</keyword>
<comment type="subunit">
    <text evidence="5">Monomer.</text>
</comment>
<dbReference type="InterPro" id="IPR050228">
    <property type="entry name" value="Carboxylesterase_BioH"/>
</dbReference>
<evidence type="ECO:0000259" key="6">
    <source>
        <dbReference type="Pfam" id="PF00561"/>
    </source>
</evidence>
<keyword evidence="2 5" id="KW-0963">Cytoplasm</keyword>
<gene>
    <name evidence="5 7" type="primary">bioH</name>
    <name evidence="7" type="ORF">QFW81_05220</name>
</gene>
<dbReference type="InterPro" id="IPR010076">
    <property type="entry name" value="BioH"/>
</dbReference>
<dbReference type="InterPro" id="IPR029058">
    <property type="entry name" value="AB_hydrolase_fold"/>
</dbReference>
<evidence type="ECO:0000313" key="8">
    <source>
        <dbReference type="Proteomes" id="UP001156873"/>
    </source>
</evidence>
<evidence type="ECO:0000313" key="7">
    <source>
        <dbReference type="EMBL" id="MDH5833326.1"/>
    </source>
</evidence>
<dbReference type="Proteomes" id="UP001156873">
    <property type="component" value="Unassembled WGS sequence"/>
</dbReference>
<sequence>MHITTRGAGPDLVLLHGWAMHSGVFEALAQQLEARWTLHLVDLPGHGHGRDSALPLALEPVVEALVARVPHALWAGWSLGGLFALHAAATRPHAVAGLAMLCASPRFVRGEDWRLGMSPEIFRGFALGLRSDWRATLDRFIALEAFGSDDARHEMRVLREEVFARGQPAAHVLADGLELLETTDLRPVLPTLAMPTLWLAGRRDRLVDPRAMREAAAQVPRAEVVVVEHAGHAPFLTHAGAVAAALDGFAATAFAPQAPR</sequence>
<dbReference type="PANTHER" id="PTHR43194">
    <property type="entry name" value="HYDROLASE ALPHA/BETA FOLD FAMILY"/>
    <property type="match status" value="1"/>
</dbReference>
<comment type="caution">
    <text evidence="7">The sequence shown here is derived from an EMBL/GenBank/DDBJ whole genome shotgun (WGS) entry which is preliminary data.</text>
</comment>
<evidence type="ECO:0000256" key="5">
    <source>
        <dbReference type="HAMAP-Rule" id="MF_01260"/>
    </source>
</evidence>
<dbReference type="EC" id="3.1.1.85" evidence="5"/>
<dbReference type="HAMAP" id="MF_01260">
    <property type="entry name" value="Carboxylester"/>
    <property type="match status" value="1"/>
</dbReference>
<comment type="similarity">
    <text evidence="5">Belongs to the AB hydrolase superfamily. Carboxylesterase BioH family.</text>
</comment>
<keyword evidence="1 5" id="KW-0719">Serine esterase</keyword>
<reference evidence="7 8" key="1">
    <citation type="submission" date="2023-04" db="EMBL/GenBank/DDBJ databases">
        <title>Luteimonas sp. M1R5S59.</title>
        <authorList>
            <person name="Sun J.-Q."/>
        </authorList>
    </citation>
    <scope>NUCLEOTIDE SEQUENCE [LARGE SCALE GENOMIC DNA]</scope>
    <source>
        <strain evidence="7 8">M1R5S59</strain>
    </source>
</reference>
<dbReference type="NCBIfam" id="TIGR01738">
    <property type="entry name" value="bioH"/>
    <property type="match status" value="1"/>
</dbReference>
<dbReference type="SUPFAM" id="SSF53474">
    <property type="entry name" value="alpha/beta-Hydrolases"/>
    <property type="match status" value="1"/>
</dbReference>
<comment type="pathway">
    <text evidence="5">Cofactor biosynthesis; biotin biosynthesis.</text>
</comment>
<comment type="subcellular location">
    <subcellularLocation>
        <location evidence="5">Cytoplasm</location>
    </subcellularLocation>
</comment>
<feature type="binding site" evidence="5">
    <location>
        <position position="18"/>
    </location>
    <ligand>
        <name>substrate</name>
    </ligand>
</feature>
<evidence type="ECO:0000256" key="1">
    <source>
        <dbReference type="ARBA" id="ARBA00022487"/>
    </source>
</evidence>
<organism evidence="7 8">
    <name type="scientific">Luteimonas kalidii</name>
    <dbReference type="NCBI Taxonomy" id="3042025"/>
    <lineage>
        <taxon>Bacteria</taxon>
        <taxon>Pseudomonadati</taxon>
        <taxon>Pseudomonadota</taxon>
        <taxon>Gammaproteobacteria</taxon>
        <taxon>Lysobacterales</taxon>
        <taxon>Lysobacteraceae</taxon>
        <taxon>Luteimonas</taxon>
    </lineage>
</organism>
<dbReference type="PANTHER" id="PTHR43194:SF5">
    <property type="entry name" value="PIMELOYL-[ACYL-CARRIER PROTEIN] METHYL ESTER ESTERASE"/>
    <property type="match status" value="1"/>
</dbReference>
<keyword evidence="4 5" id="KW-0378">Hydrolase</keyword>
<evidence type="ECO:0000256" key="3">
    <source>
        <dbReference type="ARBA" id="ARBA00022756"/>
    </source>
</evidence>
<feature type="binding site" evidence="5">
    <location>
        <position position="232"/>
    </location>
    <ligand>
        <name>substrate</name>
    </ligand>
</feature>
<evidence type="ECO:0000256" key="4">
    <source>
        <dbReference type="ARBA" id="ARBA00022801"/>
    </source>
</evidence>
<dbReference type="GO" id="GO:0090499">
    <property type="term" value="F:pimelyl-[acyl-carrier protein] methyl ester esterase activity"/>
    <property type="evidence" value="ECO:0007669"/>
    <property type="project" value="UniProtKB-EC"/>
</dbReference>
<dbReference type="InterPro" id="IPR000073">
    <property type="entry name" value="AB_hydrolase_1"/>
</dbReference>
<dbReference type="EMBL" id="JARXRO010000013">
    <property type="protein sequence ID" value="MDH5833326.1"/>
    <property type="molecule type" value="Genomic_DNA"/>
</dbReference>
<comment type="catalytic activity">
    <reaction evidence="5">
        <text>6-carboxyhexanoyl-[ACP] methyl ester + H2O = 6-carboxyhexanoyl-[ACP] + methanol + H(+)</text>
        <dbReference type="Rhea" id="RHEA:42700"/>
        <dbReference type="Rhea" id="RHEA-COMP:9955"/>
        <dbReference type="Rhea" id="RHEA-COMP:10186"/>
        <dbReference type="ChEBI" id="CHEBI:15377"/>
        <dbReference type="ChEBI" id="CHEBI:15378"/>
        <dbReference type="ChEBI" id="CHEBI:17790"/>
        <dbReference type="ChEBI" id="CHEBI:78846"/>
        <dbReference type="ChEBI" id="CHEBI:82735"/>
        <dbReference type="EC" id="3.1.1.85"/>
    </reaction>
</comment>
<name>A0ABT6JT57_9GAMM</name>
<feature type="active site" evidence="5">
    <location>
        <position position="232"/>
    </location>
</feature>
<feature type="active site" description="Nucleophile" evidence="5">
    <location>
        <position position="78"/>
    </location>
</feature>
<comment type="caution">
    <text evidence="5">Lacks conserved residue(s) required for the propagation of feature annotation.</text>
</comment>
<feature type="active site" evidence="5">
    <location>
        <position position="204"/>
    </location>
</feature>
<dbReference type="Pfam" id="PF00561">
    <property type="entry name" value="Abhydrolase_1"/>
    <property type="match status" value="1"/>
</dbReference>
<comment type="function">
    <text evidence="5">The physiological role of BioH is to remove the methyl group introduced by BioC when the pimeloyl moiety is complete. It allows to synthesize pimeloyl-ACP via the fatty acid synthetic pathway through the hydrolysis of the ester bonds of pimeloyl-ACP esters.</text>
</comment>
<accession>A0ABT6JT57</accession>
<dbReference type="Gene3D" id="3.40.50.1820">
    <property type="entry name" value="alpha/beta hydrolase"/>
    <property type="match status" value="1"/>
</dbReference>
<dbReference type="RefSeq" id="WP_280577627.1">
    <property type="nucleotide sequence ID" value="NZ_JARXRO010000013.1"/>
</dbReference>
<proteinExistence type="inferred from homology"/>
<keyword evidence="8" id="KW-1185">Reference proteome</keyword>
<feature type="binding site" evidence="5">
    <location>
        <begin position="78"/>
        <end position="79"/>
    </location>
    <ligand>
        <name>substrate</name>
    </ligand>
</feature>
<evidence type="ECO:0000256" key="2">
    <source>
        <dbReference type="ARBA" id="ARBA00022490"/>
    </source>
</evidence>